<dbReference type="GO" id="GO:0006694">
    <property type="term" value="P:steroid biosynthetic process"/>
    <property type="evidence" value="ECO:0007669"/>
    <property type="project" value="InterPro"/>
</dbReference>
<name>A0A6A5YVX4_9PLEO</name>
<dbReference type="InterPro" id="IPR051783">
    <property type="entry name" value="NAD(P)-dependent_oxidoreduct"/>
</dbReference>
<keyword evidence="3" id="KW-1185">Reference proteome</keyword>
<evidence type="ECO:0000313" key="3">
    <source>
        <dbReference type="Proteomes" id="UP000799770"/>
    </source>
</evidence>
<dbReference type="SUPFAM" id="SSF51735">
    <property type="entry name" value="NAD(P)-binding Rossmann-fold domains"/>
    <property type="match status" value="1"/>
</dbReference>
<reference evidence="2" key="1">
    <citation type="journal article" date="2020" name="Stud. Mycol.">
        <title>101 Dothideomycetes genomes: a test case for predicting lifestyles and emergence of pathogens.</title>
        <authorList>
            <person name="Haridas S."/>
            <person name="Albert R."/>
            <person name="Binder M."/>
            <person name="Bloem J."/>
            <person name="Labutti K."/>
            <person name="Salamov A."/>
            <person name="Andreopoulos B."/>
            <person name="Baker S."/>
            <person name="Barry K."/>
            <person name="Bills G."/>
            <person name="Bluhm B."/>
            <person name="Cannon C."/>
            <person name="Castanera R."/>
            <person name="Culley D."/>
            <person name="Daum C."/>
            <person name="Ezra D."/>
            <person name="Gonzalez J."/>
            <person name="Henrissat B."/>
            <person name="Kuo A."/>
            <person name="Liang C."/>
            <person name="Lipzen A."/>
            <person name="Lutzoni F."/>
            <person name="Magnuson J."/>
            <person name="Mondo S."/>
            <person name="Nolan M."/>
            <person name="Ohm R."/>
            <person name="Pangilinan J."/>
            <person name="Park H.-J."/>
            <person name="Ramirez L."/>
            <person name="Alfaro M."/>
            <person name="Sun H."/>
            <person name="Tritt A."/>
            <person name="Yoshinaga Y."/>
            <person name="Zwiers L.-H."/>
            <person name="Turgeon B."/>
            <person name="Goodwin S."/>
            <person name="Spatafora J."/>
            <person name="Crous P."/>
            <person name="Grigoriev I."/>
        </authorList>
    </citation>
    <scope>NUCLEOTIDE SEQUENCE</scope>
    <source>
        <strain evidence="2">CBS 627.86</strain>
    </source>
</reference>
<dbReference type="Proteomes" id="UP000799770">
    <property type="component" value="Unassembled WGS sequence"/>
</dbReference>
<dbReference type="GO" id="GO:0016616">
    <property type="term" value="F:oxidoreductase activity, acting on the CH-OH group of donors, NAD or NADP as acceptor"/>
    <property type="evidence" value="ECO:0007669"/>
    <property type="project" value="InterPro"/>
</dbReference>
<evidence type="ECO:0000259" key="1">
    <source>
        <dbReference type="SMART" id="SM00822"/>
    </source>
</evidence>
<dbReference type="OrthoDB" id="10058185at2759"/>
<sequence>MTTSNLGTVLVVGGSGFLGSHIVTRLLNGSHASSIIITSRNLRPHKDLRVTCHPVDIASQESVDKLFEETQPDVVIHTASPHPHAPASSLHAGNVNGTRNLLDAARRSKKTTAFVYTSSNSAVHPSPFQQTTEAESILYTASTAPNPYAATKAVADALVLSSNCEGLKTAVLRVPSVYGENDRNFIAQIVTSIRAGKYREQVGPDEKMHETVYAGSAAEAHILAAKALLDGSDGVEGEAFFITDNSPSPFFAFYRRCCAAAGYPVAENEVRMNPFWVVKAFASVGEWVVWIVSLGRRMPELRREDIEHLDRGWWWSCGKAERVLGYRPVMELDEAVRVSMEWGMENC</sequence>
<dbReference type="SMART" id="SM00822">
    <property type="entry name" value="PKS_KR"/>
    <property type="match status" value="1"/>
</dbReference>
<evidence type="ECO:0000313" key="2">
    <source>
        <dbReference type="EMBL" id="KAF2110281.1"/>
    </source>
</evidence>
<dbReference type="AlphaFoldDB" id="A0A6A5YVX4"/>
<dbReference type="GO" id="GO:0004029">
    <property type="term" value="F:aldehyde dehydrogenase (NAD+) activity"/>
    <property type="evidence" value="ECO:0007669"/>
    <property type="project" value="TreeGrafter"/>
</dbReference>
<dbReference type="EMBL" id="ML977338">
    <property type="protein sequence ID" value="KAF2110281.1"/>
    <property type="molecule type" value="Genomic_DNA"/>
</dbReference>
<dbReference type="Pfam" id="PF01073">
    <property type="entry name" value="3Beta_HSD"/>
    <property type="match status" value="1"/>
</dbReference>
<organism evidence="2 3">
    <name type="scientific">Lophiotrema nucula</name>
    <dbReference type="NCBI Taxonomy" id="690887"/>
    <lineage>
        <taxon>Eukaryota</taxon>
        <taxon>Fungi</taxon>
        <taxon>Dikarya</taxon>
        <taxon>Ascomycota</taxon>
        <taxon>Pezizomycotina</taxon>
        <taxon>Dothideomycetes</taxon>
        <taxon>Pleosporomycetidae</taxon>
        <taxon>Pleosporales</taxon>
        <taxon>Lophiotremataceae</taxon>
        <taxon>Lophiotrema</taxon>
    </lineage>
</organism>
<dbReference type="InterPro" id="IPR002225">
    <property type="entry name" value="3Beta_OHSteriod_DH/Estase"/>
</dbReference>
<feature type="domain" description="Ketoreductase" evidence="1">
    <location>
        <begin position="7"/>
        <end position="170"/>
    </location>
</feature>
<dbReference type="GO" id="GO:0005737">
    <property type="term" value="C:cytoplasm"/>
    <property type="evidence" value="ECO:0007669"/>
    <property type="project" value="TreeGrafter"/>
</dbReference>
<protein>
    <submittedName>
        <fullName evidence="2">C-3 sterol dehydrogenase/C-4 decarboxylase</fullName>
    </submittedName>
</protein>
<accession>A0A6A5YVX4</accession>
<dbReference type="PANTHER" id="PTHR48079">
    <property type="entry name" value="PROTEIN YEEZ"/>
    <property type="match status" value="1"/>
</dbReference>
<gene>
    <name evidence="2" type="ORF">BDV96DRAFT_501219</name>
</gene>
<dbReference type="Gene3D" id="3.40.50.720">
    <property type="entry name" value="NAD(P)-binding Rossmann-like Domain"/>
    <property type="match status" value="1"/>
</dbReference>
<dbReference type="PANTHER" id="PTHR48079:SF6">
    <property type="entry name" value="NAD(P)-BINDING DOMAIN-CONTAINING PROTEIN-RELATED"/>
    <property type="match status" value="1"/>
</dbReference>
<proteinExistence type="predicted"/>
<dbReference type="InterPro" id="IPR057326">
    <property type="entry name" value="KR_dom"/>
</dbReference>
<dbReference type="InterPro" id="IPR036291">
    <property type="entry name" value="NAD(P)-bd_dom_sf"/>
</dbReference>